<dbReference type="PANTHER" id="PTHR46513:SF13">
    <property type="entry name" value="EGF-LIKE DOMAIN-CONTAINING PROTEIN"/>
    <property type="match status" value="1"/>
</dbReference>
<evidence type="ECO:0000256" key="1">
    <source>
        <dbReference type="ARBA" id="ARBA00004308"/>
    </source>
</evidence>
<dbReference type="AlphaFoldDB" id="A0AAD9PEW4"/>
<dbReference type="PANTHER" id="PTHR46513">
    <property type="entry name" value="VITELLOGENIN RECEPTOR-LIKE PROTEIN-RELATED-RELATED"/>
    <property type="match status" value="1"/>
</dbReference>
<proteinExistence type="predicted"/>
<protein>
    <recommendedName>
        <fullName evidence="5">LRP2 EGF-like domain-containing protein</fullName>
    </recommendedName>
</protein>
<accession>A0AAD9PEW4</accession>
<dbReference type="GO" id="GO:0060070">
    <property type="term" value="P:canonical Wnt signaling pathway"/>
    <property type="evidence" value="ECO:0007669"/>
    <property type="project" value="TreeGrafter"/>
</dbReference>
<comment type="caution">
    <text evidence="6">The sequence shown here is derived from an EMBL/GenBank/DDBJ whole genome shotgun (WGS) entry which is preliminary data.</text>
</comment>
<evidence type="ECO:0000256" key="4">
    <source>
        <dbReference type="PROSITE-ProRule" id="PRU00461"/>
    </source>
</evidence>
<dbReference type="InterPro" id="IPR050778">
    <property type="entry name" value="Cueball_EGF_LRP_Nidogen"/>
</dbReference>
<dbReference type="EMBL" id="JAODUO010000013">
    <property type="protein sequence ID" value="KAK2193429.1"/>
    <property type="molecule type" value="Genomic_DNA"/>
</dbReference>
<dbReference type="Proteomes" id="UP001209878">
    <property type="component" value="Unassembled WGS sequence"/>
</dbReference>
<dbReference type="GO" id="GO:0012505">
    <property type="term" value="C:endomembrane system"/>
    <property type="evidence" value="ECO:0007669"/>
    <property type="project" value="UniProtKB-SubCell"/>
</dbReference>
<evidence type="ECO:0000313" key="7">
    <source>
        <dbReference type="Proteomes" id="UP001209878"/>
    </source>
</evidence>
<evidence type="ECO:0000313" key="6">
    <source>
        <dbReference type="EMBL" id="KAK2193429.1"/>
    </source>
</evidence>
<dbReference type="Gene3D" id="2.120.10.30">
    <property type="entry name" value="TolB, C-terminal domain"/>
    <property type="match status" value="3"/>
</dbReference>
<evidence type="ECO:0000256" key="3">
    <source>
        <dbReference type="ARBA" id="ARBA00022729"/>
    </source>
</evidence>
<dbReference type="SUPFAM" id="SSF101898">
    <property type="entry name" value="NHL repeat"/>
    <property type="match status" value="1"/>
</dbReference>
<dbReference type="SUPFAM" id="SSF57184">
    <property type="entry name" value="Growth factor receptor domain"/>
    <property type="match status" value="1"/>
</dbReference>
<dbReference type="GO" id="GO:0017147">
    <property type="term" value="F:Wnt-protein binding"/>
    <property type="evidence" value="ECO:0007669"/>
    <property type="project" value="TreeGrafter"/>
</dbReference>
<organism evidence="6 7">
    <name type="scientific">Ridgeia piscesae</name>
    <name type="common">Tubeworm</name>
    <dbReference type="NCBI Taxonomy" id="27915"/>
    <lineage>
        <taxon>Eukaryota</taxon>
        <taxon>Metazoa</taxon>
        <taxon>Spiralia</taxon>
        <taxon>Lophotrochozoa</taxon>
        <taxon>Annelida</taxon>
        <taxon>Polychaeta</taxon>
        <taxon>Sedentaria</taxon>
        <taxon>Canalipalpata</taxon>
        <taxon>Sabellida</taxon>
        <taxon>Siboglinidae</taxon>
        <taxon>Ridgeia</taxon>
    </lineage>
</organism>
<sequence>MIGRKQRQTVVQGIHNPQGIAVFKGKLYYAQPEYETLSERDINSGTLRVLRRNILISRKLQVFYQRHSAGDTNTCSRNNGGCAHLCLPKGSVKQCTCTTGFKVKQGNQQACEEEKHEEAMVPVGGPGECHMEAMEPVGGPCECHMEAMVPVGGPGECHMEAMVPVGGPGECHMEAMVHVEGHGACGRPRECHMEAMVPVGGPGEYHMEAMVPVGGPGECHMEAMVPVRWPGSVTRKPWCLWDGQGVSHGGHGACGRPSTSGGGIYRVHPDGSGFTDVVSTGIGRRGIRGIAVDWVAISDPRAIAVNPCRRYLYWVDQGQKPKIVKALLDGTNRTTIVSTGIVAPVDITIDRLTDDVYWADSIVDTIQVESDVYWRDSIVDTIQVGSHVYWIDSIVDTIQVGSHVYWLDSIVDSIQVGSHVSWLDSIVDTIQVGSHVYWLDSIVDTIQVGSHVYWLDSIVDTIQVGSHVSWLDSIVDTIQRVSYSGGNRVYIRSNLPSPFGVAVVSGSIYWIDRNLKQILKASKTPGNRTKPEVIQTNLDMLKDISVFDMFIQSEENVDDNPCKVNNGGCAQLCFSIPKGEVANCHCATGKLASDGKTCEDVKEYLIFCDGD</sequence>
<feature type="domain" description="LRP2 EGF-like" evidence="5">
    <location>
        <begin position="559"/>
        <end position="600"/>
    </location>
</feature>
<dbReference type="Pfam" id="PF00058">
    <property type="entry name" value="Ldl_recept_b"/>
    <property type="match status" value="1"/>
</dbReference>
<dbReference type="GO" id="GO:0042813">
    <property type="term" value="F:Wnt receptor activity"/>
    <property type="evidence" value="ECO:0007669"/>
    <property type="project" value="TreeGrafter"/>
</dbReference>
<reference evidence="6" key="1">
    <citation type="journal article" date="2023" name="Mol. Biol. Evol.">
        <title>Third-Generation Sequencing Reveals the Adaptive Role of the Epigenome in Three Deep-Sea Polychaetes.</title>
        <authorList>
            <person name="Perez M."/>
            <person name="Aroh O."/>
            <person name="Sun Y."/>
            <person name="Lan Y."/>
            <person name="Juniper S.K."/>
            <person name="Young C.R."/>
            <person name="Angers B."/>
            <person name="Qian P.Y."/>
        </authorList>
    </citation>
    <scope>NUCLEOTIDE SEQUENCE</scope>
    <source>
        <strain evidence="6">R07B-5</strain>
    </source>
</reference>
<dbReference type="InterPro" id="IPR009030">
    <property type="entry name" value="Growth_fac_rcpt_cys_sf"/>
</dbReference>
<evidence type="ECO:0000259" key="5">
    <source>
        <dbReference type="Pfam" id="PF24468"/>
    </source>
</evidence>
<dbReference type="InterPro" id="IPR056588">
    <property type="entry name" value="EGF_LRP2"/>
</dbReference>
<gene>
    <name evidence="6" type="ORF">NP493_13g11014</name>
</gene>
<keyword evidence="3" id="KW-0732">Signal</keyword>
<comment type="subcellular location">
    <subcellularLocation>
        <location evidence="1">Endomembrane system</location>
    </subcellularLocation>
    <subcellularLocation>
        <location evidence="2">Membrane</location>
        <topology evidence="2">Single-pass type I membrane protein</topology>
    </subcellularLocation>
</comment>
<feature type="repeat" description="LDL-receptor class B" evidence="4">
    <location>
        <begin position="310"/>
        <end position="353"/>
    </location>
</feature>
<dbReference type="InterPro" id="IPR011042">
    <property type="entry name" value="6-blade_b-propeller_TolB-like"/>
</dbReference>
<evidence type="ECO:0000256" key="2">
    <source>
        <dbReference type="ARBA" id="ARBA00004479"/>
    </source>
</evidence>
<name>A0AAD9PEW4_RIDPI</name>
<dbReference type="PROSITE" id="PS51120">
    <property type="entry name" value="LDLRB"/>
    <property type="match status" value="1"/>
</dbReference>
<dbReference type="SMART" id="SM00135">
    <property type="entry name" value="LY"/>
    <property type="match status" value="4"/>
</dbReference>
<dbReference type="GO" id="GO:0005886">
    <property type="term" value="C:plasma membrane"/>
    <property type="evidence" value="ECO:0007669"/>
    <property type="project" value="TreeGrafter"/>
</dbReference>
<keyword evidence="7" id="KW-1185">Reference proteome</keyword>
<dbReference type="Pfam" id="PF24468">
    <property type="entry name" value="EGF_LRP2"/>
    <property type="match status" value="1"/>
</dbReference>
<dbReference type="InterPro" id="IPR000033">
    <property type="entry name" value="LDLR_classB_rpt"/>
</dbReference>